<feature type="compositionally biased region" description="Pro residues" evidence="1">
    <location>
        <begin position="10"/>
        <end position="19"/>
    </location>
</feature>
<keyword evidence="2" id="KW-1133">Transmembrane helix</keyword>
<gene>
    <name evidence="3" type="ORF">OHV25_34115</name>
</gene>
<accession>A0AAU2H883</accession>
<name>A0AAU2H883_9ACTN</name>
<evidence type="ECO:0000313" key="3">
    <source>
        <dbReference type="EMBL" id="WTU44260.1"/>
    </source>
</evidence>
<organism evidence="3">
    <name type="scientific">Streptomyces sp. NBC_00060</name>
    <dbReference type="NCBI Taxonomy" id="2975636"/>
    <lineage>
        <taxon>Bacteria</taxon>
        <taxon>Bacillati</taxon>
        <taxon>Actinomycetota</taxon>
        <taxon>Actinomycetes</taxon>
        <taxon>Kitasatosporales</taxon>
        <taxon>Streptomycetaceae</taxon>
        <taxon>Streptomyces</taxon>
    </lineage>
</organism>
<dbReference type="AlphaFoldDB" id="A0AAU2H883"/>
<keyword evidence="2" id="KW-0472">Membrane</keyword>
<keyword evidence="2" id="KW-0812">Transmembrane</keyword>
<protein>
    <submittedName>
        <fullName evidence="3">Uncharacterized protein</fullName>
    </submittedName>
</protein>
<evidence type="ECO:0000256" key="2">
    <source>
        <dbReference type="SAM" id="Phobius"/>
    </source>
</evidence>
<feature type="region of interest" description="Disordered" evidence="1">
    <location>
        <begin position="1"/>
        <end position="20"/>
    </location>
</feature>
<dbReference type="EMBL" id="CP108253">
    <property type="protein sequence ID" value="WTU44260.1"/>
    <property type="molecule type" value="Genomic_DNA"/>
</dbReference>
<feature type="transmembrane region" description="Helical" evidence="2">
    <location>
        <begin position="66"/>
        <end position="86"/>
    </location>
</feature>
<sequence>MSDQNDDNVPGPPPEPAPLTAPVISITVHGGSRVRVDAAITKADGGSRATAPPPIPNPPFWHRTSVLWSAVAALAAVAAVVLGWAASR</sequence>
<evidence type="ECO:0000256" key="1">
    <source>
        <dbReference type="SAM" id="MobiDB-lite"/>
    </source>
</evidence>
<proteinExistence type="predicted"/>
<reference evidence="3" key="1">
    <citation type="submission" date="2022-10" db="EMBL/GenBank/DDBJ databases">
        <title>The complete genomes of actinobacterial strains from the NBC collection.</title>
        <authorList>
            <person name="Joergensen T.S."/>
            <person name="Alvarez Arevalo M."/>
            <person name="Sterndorff E.B."/>
            <person name="Faurdal D."/>
            <person name="Vuksanovic O."/>
            <person name="Mourched A.-S."/>
            <person name="Charusanti P."/>
            <person name="Shaw S."/>
            <person name="Blin K."/>
            <person name="Weber T."/>
        </authorList>
    </citation>
    <scope>NUCLEOTIDE SEQUENCE</scope>
    <source>
        <strain evidence="3">NBC_00060</strain>
    </source>
</reference>